<sequence>MTQSFDGPPAGPPNAVPYVDYHIGQKRILTMHLSAGGLITANVPPIVSIDGRQYIVYWGTVPFEIPADRPCHISVHVEGEVVGRAASLLLPPGPSTTRTYTAGGMLGHATLSE</sequence>
<evidence type="ECO:0000313" key="2">
    <source>
        <dbReference type="Proteomes" id="UP001595851"/>
    </source>
</evidence>
<keyword evidence="2" id="KW-1185">Reference proteome</keyword>
<accession>A0ABV8GJT2</accession>
<dbReference type="EMBL" id="JBHSBI010000033">
    <property type="protein sequence ID" value="MFC4014211.1"/>
    <property type="molecule type" value="Genomic_DNA"/>
</dbReference>
<reference evidence="2" key="1">
    <citation type="journal article" date="2019" name="Int. J. Syst. Evol. Microbiol.">
        <title>The Global Catalogue of Microorganisms (GCM) 10K type strain sequencing project: providing services to taxonomists for standard genome sequencing and annotation.</title>
        <authorList>
            <consortium name="The Broad Institute Genomics Platform"/>
            <consortium name="The Broad Institute Genome Sequencing Center for Infectious Disease"/>
            <person name="Wu L."/>
            <person name="Ma J."/>
        </authorList>
    </citation>
    <scope>NUCLEOTIDE SEQUENCE [LARGE SCALE GENOMIC DNA]</scope>
    <source>
        <strain evidence="2">TBRC 1276</strain>
    </source>
</reference>
<organism evidence="1 2">
    <name type="scientific">Nonomuraea purpurea</name>
    <dbReference type="NCBI Taxonomy" id="1849276"/>
    <lineage>
        <taxon>Bacteria</taxon>
        <taxon>Bacillati</taxon>
        <taxon>Actinomycetota</taxon>
        <taxon>Actinomycetes</taxon>
        <taxon>Streptosporangiales</taxon>
        <taxon>Streptosporangiaceae</taxon>
        <taxon>Nonomuraea</taxon>
    </lineage>
</organism>
<gene>
    <name evidence="1" type="ORF">ACFOY2_43785</name>
</gene>
<protein>
    <submittedName>
        <fullName evidence="1">Uncharacterized protein</fullName>
    </submittedName>
</protein>
<comment type="caution">
    <text evidence="1">The sequence shown here is derived from an EMBL/GenBank/DDBJ whole genome shotgun (WGS) entry which is preliminary data.</text>
</comment>
<name>A0ABV8GJT2_9ACTN</name>
<dbReference type="RefSeq" id="WP_379534059.1">
    <property type="nucleotide sequence ID" value="NZ_JBHSBI010000033.1"/>
</dbReference>
<proteinExistence type="predicted"/>
<evidence type="ECO:0000313" key="1">
    <source>
        <dbReference type="EMBL" id="MFC4014211.1"/>
    </source>
</evidence>
<dbReference type="Proteomes" id="UP001595851">
    <property type="component" value="Unassembled WGS sequence"/>
</dbReference>